<feature type="domain" description="Aminotransferase-like plant mobile" evidence="1">
    <location>
        <begin position="1"/>
        <end position="257"/>
    </location>
</feature>
<dbReference type="PANTHER" id="PTHR46033">
    <property type="entry name" value="PROTEIN MAIN-LIKE 2"/>
    <property type="match status" value="1"/>
</dbReference>
<dbReference type="Pfam" id="PF10536">
    <property type="entry name" value="PMD"/>
    <property type="match status" value="1"/>
</dbReference>
<sequence length="257" mass="29693">MTITLDDVATLLHISPHGKFFDAPINVNTNNAARAAYEYLGVAWEEALAEIYYNKYAQYRLQWLRDLYSRLIQTNQFECAARTYLLHLVGCTIFADKTYTRVEEKYVSLFIELDSFRDYSWATATLVFLYDNLKRWSCPRHSTFGRLHDPIIGIYVCLYLWCSAGFTSTSLASVSGGDREAVPAHPPRACRWNAKHAVEGELMTYRQRLDALSHEDVLFTPYADDQDNHLFVKISMFSEYLRFGGVSVSYLPERCLR</sequence>
<protein>
    <submittedName>
        <fullName evidence="3">Protein MAIN-LIKE 2-like</fullName>
    </submittedName>
</protein>
<proteinExistence type="predicted"/>
<dbReference type="GO" id="GO:0010073">
    <property type="term" value="P:meristem maintenance"/>
    <property type="evidence" value="ECO:0007669"/>
    <property type="project" value="InterPro"/>
</dbReference>
<dbReference type="OrthoDB" id="1001307at2759"/>
<organism evidence="2 3">
    <name type="scientific">Cicer arietinum</name>
    <name type="common">Chickpea</name>
    <name type="synonym">Garbanzo</name>
    <dbReference type="NCBI Taxonomy" id="3827"/>
    <lineage>
        <taxon>Eukaryota</taxon>
        <taxon>Viridiplantae</taxon>
        <taxon>Streptophyta</taxon>
        <taxon>Embryophyta</taxon>
        <taxon>Tracheophyta</taxon>
        <taxon>Spermatophyta</taxon>
        <taxon>Magnoliopsida</taxon>
        <taxon>eudicotyledons</taxon>
        <taxon>Gunneridae</taxon>
        <taxon>Pentapetalae</taxon>
        <taxon>rosids</taxon>
        <taxon>fabids</taxon>
        <taxon>Fabales</taxon>
        <taxon>Fabaceae</taxon>
        <taxon>Papilionoideae</taxon>
        <taxon>50 kb inversion clade</taxon>
        <taxon>NPAAA clade</taxon>
        <taxon>Hologalegina</taxon>
        <taxon>IRL clade</taxon>
        <taxon>Cicereae</taxon>
        <taxon>Cicer</taxon>
    </lineage>
</organism>
<accession>A0A1S2XJP1</accession>
<dbReference type="Proteomes" id="UP000087171">
    <property type="component" value="Chromosome Ca2"/>
</dbReference>
<dbReference type="AlphaFoldDB" id="A0A1S2XJP1"/>
<dbReference type="PANTHER" id="PTHR46033:SF8">
    <property type="entry name" value="PROTEIN MAINTENANCE OF MERISTEMS-LIKE"/>
    <property type="match status" value="1"/>
</dbReference>
<evidence type="ECO:0000313" key="2">
    <source>
        <dbReference type="Proteomes" id="UP000087171"/>
    </source>
</evidence>
<reference evidence="3" key="2">
    <citation type="submission" date="2025-08" db="UniProtKB">
        <authorList>
            <consortium name="RefSeq"/>
        </authorList>
    </citation>
    <scope>IDENTIFICATION</scope>
    <source>
        <tissue evidence="3">Etiolated seedlings</tissue>
    </source>
</reference>
<gene>
    <name evidence="3" type="primary">LOC101493696</name>
</gene>
<keyword evidence="2" id="KW-1185">Reference proteome</keyword>
<reference evidence="2" key="1">
    <citation type="journal article" date="2013" name="Nat. Biotechnol.">
        <title>Draft genome sequence of chickpea (Cicer arietinum) provides a resource for trait improvement.</title>
        <authorList>
            <person name="Varshney R.K."/>
            <person name="Song C."/>
            <person name="Saxena R.K."/>
            <person name="Azam S."/>
            <person name="Yu S."/>
            <person name="Sharpe A.G."/>
            <person name="Cannon S."/>
            <person name="Baek J."/>
            <person name="Rosen B.D."/>
            <person name="Tar'an B."/>
            <person name="Millan T."/>
            <person name="Zhang X."/>
            <person name="Ramsay L.D."/>
            <person name="Iwata A."/>
            <person name="Wang Y."/>
            <person name="Nelson W."/>
            <person name="Farmer A.D."/>
            <person name="Gaur P.M."/>
            <person name="Soderlund C."/>
            <person name="Penmetsa R.V."/>
            <person name="Xu C."/>
            <person name="Bharti A.K."/>
            <person name="He W."/>
            <person name="Winter P."/>
            <person name="Zhao S."/>
            <person name="Hane J.K."/>
            <person name="Carrasquilla-Garcia N."/>
            <person name="Condie J.A."/>
            <person name="Upadhyaya H.D."/>
            <person name="Luo M.C."/>
            <person name="Thudi M."/>
            <person name="Gowda C.L."/>
            <person name="Singh N.P."/>
            <person name="Lichtenzveig J."/>
            <person name="Gali K.K."/>
            <person name="Rubio J."/>
            <person name="Nadarajan N."/>
            <person name="Dolezel J."/>
            <person name="Bansal K.C."/>
            <person name="Xu X."/>
            <person name="Edwards D."/>
            <person name="Zhang G."/>
            <person name="Kahl G."/>
            <person name="Gil J."/>
            <person name="Singh K.B."/>
            <person name="Datta S.K."/>
            <person name="Jackson S.A."/>
            <person name="Wang J."/>
            <person name="Cook D.R."/>
        </authorList>
    </citation>
    <scope>NUCLEOTIDE SEQUENCE [LARGE SCALE GENOMIC DNA]</scope>
    <source>
        <strain evidence="2">cv. CDC Frontier</strain>
    </source>
</reference>
<dbReference type="InterPro" id="IPR044824">
    <property type="entry name" value="MAIN-like"/>
</dbReference>
<evidence type="ECO:0000259" key="1">
    <source>
        <dbReference type="Pfam" id="PF10536"/>
    </source>
</evidence>
<name>A0A1S2XJP1_CICAR</name>
<dbReference type="InterPro" id="IPR019557">
    <property type="entry name" value="AminoTfrase-like_pln_mobile"/>
</dbReference>
<dbReference type="PaxDb" id="3827-XP_004490353.1"/>
<dbReference type="RefSeq" id="XP_004490353.1">
    <property type="nucleotide sequence ID" value="XM_004490296.1"/>
</dbReference>
<evidence type="ECO:0000313" key="3">
    <source>
        <dbReference type="RefSeq" id="XP_004490353.1"/>
    </source>
</evidence>